<comment type="similarity">
    <text evidence="8">Belongs to the polysaccharide lyase 9 family.</text>
</comment>
<dbReference type="SUPFAM" id="SSF51126">
    <property type="entry name" value="Pectin lyase-like"/>
    <property type="match status" value="1"/>
</dbReference>
<keyword evidence="5 9" id="KW-0732">Signal</keyword>
<evidence type="ECO:0000256" key="6">
    <source>
        <dbReference type="ARBA" id="ARBA00022837"/>
    </source>
</evidence>
<organism evidence="11 12">
    <name type="scientific">Pontiella sulfatireligans</name>
    <dbReference type="NCBI Taxonomy" id="2750658"/>
    <lineage>
        <taxon>Bacteria</taxon>
        <taxon>Pseudomonadati</taxon>
        <taxon>Kiritimatiellota</taxon>
        <taxon>Kiritimatiellia</taxon>
        <taxon>Kiritimatiellales</taxon>
        <taxon>Pontiellaceae</taxon>
        <taxon>Pontiella</taxon>
    </lineage>
</organism>
<evidence type="ECO:0000256" key="7">
    <source>
        <dbReference type="ARBA" id="ARBA00023239"/>
    </source>
</evidence>
<feature type="chain" id="PRO_5025358925" description="Pel9A-like right handed beta-helix region domain-containing protein" evidence="9">
    <location>
        <begin position="21"/>
        <end position="470"/>
    </location>
</feature>
<dbReference type="PANTHER" id="PTHR40088">
    <property type="entry name" value="PECTATE LYASE (EUROFUNG)"/>
    <property type="match status" value="1"/>
</dbReference>
<evidence type="ECO:0000313" key="11">
    <source>
        <dbReference type="EMBL" id="VGO19331.1"/>
    </source>
</evidence>
<dbReference type="InterPro" id="IPR011050">
    <property type="entry name" value="Pectin_lyase_fold/virulence"/>
</dbReference>
<dbReference type="PANTHER" id="PTHR40088:SF1">
    <property type="entry name" value="PECTATE LYASE PEL9"/>
    <property type="match status" value="1"/>
</dbReference>
<keyword evidence="4" id="KW-0479">Metal-binding</keyword>
<feature type="domain" description="Pel9A-like right handed beta-helix region" evidence="10">
    <location>
        <begin position="22"/>
        <end position="66"/>
    </location>
</feature>
<dbReference type="AlphaFoldDB" id="A0A6C2UIT8"/>
<dbReference type="Proteomes" id="UP000346198">
    <property type="component" value="Unassembled WGS sequence"/>
</dbReference>
<accession>A0A6C2UIT8</accession>
<dbReference type="InterPro" id="IPR012334">
    <property type="entry name" value="Pectin_lyas_fold"/>
</dbReference>
<comment type="subcellular location">
    <subcellularLocation>
        <location evidence="2">Secreted</location>
    </subcellularLocation>
</comment>
<gene>
    <name evidence="11" type="ORF">SCARR_01389</name>
</gene>
<evidence type="ECO:0000256" key="1">
    <source>
        <dbReference type="ARBA" id="ARBA00001913"/>
    </source>
</evidence>
<dbReference type="Pfam" id="PF22842">
    <property type="entry name" value="Pel9A-like_beta_helix"/>
    <property type="match status" value="1"/>
</dbReference>
<keyword evidence="7" id="KW-0456">Lyase</keyword>
<dbReference type="RefSeq" id="WP_136060743.1">
    <property type="nucleotide sequence ID" value="NZ_CAAHFH010000001.1"/>
</dbReference>
<feature type="signal peptide" evidence="9">
    <location>
        <begin position="1"/>
        <end position="20"/>
    </location>
</feature>
<comment type="cofactor">
    <cofactor evidence="1">
        <name>Ca(2+)</name>
        <dbReference type="ChEBI" id="CHEBI:29108"/>
    </cofactor>
</comment>
<evidence type="ECO:0000256" key="3">
    <source>
        <dbReference type="ARBA" id="ARBA00022525"/>
    </source>
</evidence>
<keyword evidence="3" id="KW-0964">Secreted</keyword>
<dbReference type="InterPro" id="IPR052052">
    <property type="entry name" value="Polysaccharide_Lyase_9"/>
</dbReference>
<evidence type="ECO:0000256" key="2">
    <source>
        <dbReference type="ARBA" id="ARBA00004613"/>
    </source>
</evidence>
<dbReference type="GO" id="GO:0046872">
    <property type="term" value="F:metal ion binding"/>
    <property type="evidence" value="ECO:0007669"/>
    <property type="project" value="UniProtKB-KW"/>
</dbReference>
<evidence type="ECO:0000256" key="4">
    <source>
        <dbReference type="ARBA" id="ARBA00022723"/>
    </source>
</evidence>
<protein>
    <recommendedName>
        <fullName evidence="10">Pel9A-like right handed beta-helix region domain-containing protein</fullName>
    </recommendedName>
</protein>
<dbReference type="GO" id="GO:0005576">
    <property type="term" value="C:extracellular region"/>
    <property type="evidence" value="ECO:0007669"/>
    <property type="project" value="UniProtKB-SubCell"/>
</dbReference>
<keyword evidence="12" id="KW-1185">Reference proteome</keyword>
<reference evidence="11 12" key="1">
    <citation type="submission" date="2019-04" db="EMBL/GenBank/DDBJ databases">
        <authorList>
            <person name="Van Vliet M D."/>
        </authorList>
    </citation>
    <scope>NUCLEOTIDE SEQUENCE [LARGE SCALE GENOMIC DNA]</scope>
    <source>
        <strain evidence="11 12">F21</strain>
    </source>
</reference>
<dbReference type="Gene3D" id="2.160.20.10">
    <property type="entry name" value="Single-stranded right-handed beta-helix, Pectin lyase-like"/>
    <property type="match status" value="1"/>
</dbReference>
<proteinExistence type="inferred from homology"/>
<dbReference type="GO" id="GO:0016837">
    <property type="term" value="F:carbon-oxygen lyase activity, acting on polysaccharides"/>
    <property type="evidence" value="ECO:0007669"/>
    <property type="project" value="TreeGrafter"/>
</dbReference>
<dbReference type="EMBL" id="CAAHFH010000001">
    <property type="protein sequence ID" value="VGO19331.1"/>
    <property type="molecule type" value="Genomic_DNA"/>
</dbReference>
<evidence type="ECO:0000313" key="12">
    <source>
        <dbReference type="Proteomes" id="UP000346198"/>
    </source>
</evidence>
<dbReference type="InterPro" id="IPR053868">
    <property type="entry name" value="Pel9A-like_beta_helix"/>
</dbReference>
<evidence type="ECO:0000259" key="10">
    <source>
        <dbReference type="Pfam" id="PF22842"/>
    </source>
</evidence>
<evidence type="ECO:0000256" key="5">
    <source>
        <dbReference type="ARBA" id="ARBA00022729"/>
    </source>
</evidence>
<evidence type="ECO:0000256" key="8">
    <source>
        <dbReference type="ARBA" id="ARBA00038263"/>
    </source>
</evidence>
<sequence>MKTTASIFLCLAAIVFNSQAVDYYVATNGSDSASGTSTSEPFATIQKAADVVTAGGTVYIRDGTYHEAVVVDNVNGSAGNRVTFKNYNDEKVILDGTESLSDIGGSWTPHSGNIYKTTLSKDIWQLFINGRMQVTARWPNANTNPTDPLQTKPGSSEAVDGTWWSKETTWANADMPGTTEYSQTENNPTYHDLAGTGIDFTGGSIVYSFLSQGGDGNQERLITSHTAGGNILAHASYSGPGTKKGHSSTDKFFILEHLDVLDQAEEWYYTPSNNTVYVWGDPTGSEVRGRTIRRAFTLNNTCSYITIKGLDFFANNFRSDAANFVVEDCTFSFPDASRRLLGEYPAESNDAMTDYGTYIGDGPFAMTNCVYEYAEMGILFGSGATDASSYHNNLFRHISMLGLGKNGALQQVNSFTRNTFHTAGNREVLKSKANPAATRKQKYNHIHNWGYLQVHDGAAFQVSPPAHCGD</sequence>
<evidence type="ECO:0000256" key="9">
    <source>
        <dbReference type="SAM" id="SignalP"/>
    </source>
</evidence>
<name>A0A6C2UIT8_9BACT</name>
<keyword evidence="6" id="KW-0106">Calcium</keyword>